<evidence type="ECO:0000313" key="12">
    <source>
        <dbReference type="Proteomes" id="UP000053257"/>
    </source>
</evidence>
<dbReference type="PIRSF" id="PIRSF001293">
    <property type="entry name" value="ATP6V0A1"/>
    <property type="match status" value="1"/>
</dbReference>
<evidence type="ECO:0000256" key="7">
    <source>
        <dbReference type="ARBA" id="ARBA00023065"/>
    </source>
</evidence>
<dbReference type="GO" id="GO:0051117">
    <property type="term" value="F:ATPase binding"/>
    <property type="evidence" value="ECO:0007669"/>
    <property type="project" value="TreeGrafter"/>
</dbReference>
<dbReference type="EMBL" id="KN840456">
    <property type="protein sequence ID" value="KIP10265.1"/>
    <property type="molecule type" value="Genomic_DNA"/>
</dbReference>
<dbReference type="HOGENOM" id="CLU_005230_0_2_1"/>
<keyword evidence="5 9" id="KW-0375">Hydrogen ion transport</keyword>
<evidence type="ECO:0000256" key="8">
    <source>
        <dbReference type="ARBA" id="ARBA00023136"/>
    </source>
</evidence>
<feature type="transmembrane region" description="Helical" evidence="9">
    <location>
        <begin position="464"/>
        <end position="484"/>
    </location>
</feature>
<feature type="coiled-coil region" evidence="10">
    <location>
        <begin position="62"/>
        <end position="132"/>
    </location>
</feature>
<dbReference type="GO" id="GO:0000220">
    <property type="term" value="C:vacuolar proton-transporting V-type ATPase, V0 domain"/>
    <property type="evidence" value="ECO:0007669"/>
    <property type="project" value="InterPro"/>
</dbReference>
<evidence type="ECO:0000256" key="1">
    <source>
        <dbReference type="ARBA" id="ARBA00004141"/>
    </source>
</evidence>
<organism evidence="11 12">
    <name type="scientific">Phlebiopsis gigantea (strain 11061_1 CR5-6)</name>
    <name type="common">White-rot fungus</name>
    <name type="synonym">Peniophora gigantea</name>
    <dbReference type="NCBI Taxonomy" id="745531"/>
    <lineage>
        <taxon>Eukaryota</taxon>
        <taxon>Fungi</taxon>
        <taxon>Dikarya</taxon>
        <taxon>Basidiomycota</taxon>
        <taxon>Agaricomycotina</taxon>
        <taxon>Agaricomycetes</taxon>
        <taxon>Polyporales</taxon>
        <taxon>Phanerochaetaceae</taxon>
        <taxon>Phlebiopsis</taxon>
    </lineage>
</organism>
<keyword evidence="12" id="KW-1185">Reference proteome</keyword>
<feature type="transmembrane region" description="Helical" evidence="9">
    <location>
        <begin position="414"/>
        <end position="443"/>
    </location>
</feature>
<comment type="function">
    <text evidence="9">Essential component of the vacuolar proton pump (V-ATPase), a multimeric enzyme that catalyzes the translocation of protons across the membranes. Required for assembly and activity of the V-ATPase.</text>
</comment>
<keyword evidence="3 9" id="KW-0813">Transport</keyword>
<comment type="subcellular location">
    <subcellularLocation>
        <location evidence="1">Membrane</location>
        <topology evidence="1">Multi-pass membrane protein</topology>
    </subcellularLocation>
</comment>
<dbReference type="GO" id="GO:0007035">
    <property type="term" value="P:vacuolar acidification"/>
    <property type="evidence" value="ECO:0007669"/>
    <property type="project" value="TreeGrafter"/>
</dbReference>
<feature type="transmembrane region" description="Helical" evidence="9">
    <location>
        <begin position="578"/>
        <end position="596"/>
    </location>
</feature>
<keyword evidence="8 9" id="KW-0472">Membrane</keyword>
<gene>
    <name evidence="11" type="ORF">PHLGIDRAFT_101355</name>
</gene>
<dbReference type="GO" id="GO:0000329">
    <property type="term" value="C:fungal-type vacuole membrane"/>
    <property type="evidence" value="ECO:0007669"/>
    <property type="project" value="TreeGrafter"/>
</dbReference>
<dbReference type="Pfam" id="PF01496">
    <property type="entry name" value="V_ATPase_I"/>
    <property type="match status" value="1"/>
</dbReference>
<dbReference type="STRING" id="745531.A0A0C3SE72"/>
<evidence type="ECO:0000256" key="2">
    <source>
        <dbReference type="ARBA" id="ARBA00009904"/>
    </source>
</evidence>
<evidence type="ECO:0000256" key="4">
    <source>
        <dbReference type="ARBA" id="ARBA00022692"/>
    </source>
</evidence>
<feature type="transmembrane region" description="Helical" evidence="9">
    <location>
        <begin position="634"/>
        <end position="653"/>
    </location>
</feature>
<sequence>MGDEYPTLFRSEAMSLVQLIVPTEVAHDTIAELGELGDVQFKDLNPDVNPFQRSYVGEIRRIDEMSRRVRFFTNQIEKEKEKIPVRPLYDCLPIVTVGPRAAQTMDELATKLSEHEARLSQMNDSYQQLCDRTKELVEARHVLRETAVFFDSASTAQTEIRTSFDDSSAPLLQHDDREAQYSGNVQFDLEFVAGTIERSRLPTFERVLWRVLRGNLYMNHTDIEEPFVNPSTGEETRKNVFIIFAHGDSLLAKIRKVAESMGGTLYPIDSNADKRSDALREVTARLEDLQVVLYNTGNSRRMELVTIGESLASWQDVVRKEKMIYETLNLLNYDVRRKTLLAEGWCPTRDIPMIQVALRHATEESGTNVPPILHELKTTKKPPTFQRTNKFTEAFQTIMDSYGIATYQEVNPGLFAVITFPFLFAVMFGDIGHGFIIFCAAIWMIIRERAWAKADLGEIIGTFFYGRYIILLMGAFSMYTGLIYNDIFSKTLHLFHSGWDFPNGSTDGVSNGHTYLFGLDPGWHGAENALIFTNSYKMKMSIVIGVIHMTFALCLQVPNHLRFKRFSDIYTNFIPQMLFLQSIFGYLVVCILYKWSVDWETSSSAPPSLLNMLISMFLSPGSIDPDSQLYRGQGTVQTILLLIALVCVPWLLVSKPYLQYKEMKAIKEQGYIGLQGEDTIGHATDEQLEGEEEGNGRAIAEADDDEGEHHDFGEVVIHQVIHTIEFCLGCISHTASYLRLWALSLAHAQLSDVLWTMTIGKVLGMPGVIGTIAVAVAGVLWFILTVAILCIMEGLSAFLHALRLHWVEANSKHYEAGGYQFQPLSFARMNED</sequence>
<evidence type="ECO:0000256" key="5">
    <source>
        <dbReference type="ARBA" id="ARBA00022781"/>
    </source>
</evidence>
<accession>A0A0C3SE72</accession>
<keyword evidence="4 9" id="KW-0812">Transmembrane</keyword>
<evidence type="ECO:0000313" key="11">
    <source>
        <dbReference type="EMBL" id="KIP10265.1"/>
    </source>
</evidence>
<dbReference type="PANTHER" id="PTHR11629">
    <property type="entry name" value="VACUOLAR PROTON ATPASES"/>
    <property type="match status" value="1"/>
</dbReference>
<keyword evidence="7 9" id="KW-0406">Ion transport</keyword>
<dbReference type="InterPro" id="IPR002490">
    <property type="entry name" value="V-ATPase_116kDa_su"/>
</dbReference>
<dbReference type="PANTHER" id="PTHR11629:SF63">
    <property type="entry name" value="V-TYPE PROTON ATPASE SUBUNIT A"/>
    <property type="match status" value="1"/>
</dbReference>
<comment type="similarity">
    <text evidence="2 9">Belongs to the V-ATPase 116 kDa subunit family.</text>
</comment>
<dbReference type="GO" id="GO:0046961">
    <property type="term" value="F:proton-transporting ATPase activity, rotational mechanism"/>
    <property type="evidence" value="ECO:0007669"/>
    <property type="project" value="InterPro"/>
</dbReference>
<evidence type="ECO:0000256" key="10">
    <source>
        <dbReference type="SAM" id="Coils"/>
    </source>
</evidence>
<feature type="transmembrane region" description="Helical" evidence="9">
    <location>
        <begin position="540"/>
        <end position="557"/>
    </location>
</feature>
<reference evidence="11 12" key="1">
    <citation type="journal article" date="2014" name="PLoS Genet.">
        <title>Analysis of the Phlebiopsis gigantea genome, transcriptome and secretome provides insight into its pioneer colonization strategies of wood.</title>
        <authorList>
            <person name="Hori C."/>
            <person name="Ishida T."/>
            <person name="Igarashi K."/>
            <person name="Samejima M."/>
            <person name="Suzuki H."/>
            <person name="Master E."/>
            <person name="Ferreira P."/>
            <person name="Ruiz-Duenas F.J."/>
            <person name="Held B."/>
            <person name="Canessa P."/>
            <person name="Larrondo L.F."/>
            <person name="Schmoll M."/>
            <person name="Druzhinina I.S."/>
            <person name="Kubicek C.P."/>
            <person name="Gaskell J.A."/>
            <person name="Kersten P."/>
            <person name="St John F."/>
            <person name="Glasner J."/>
            <person name="Sabat G."/>
            <person name="Splinter BonDurant S."/>
            <person name="Syed K."/>
            <person name="Yadav J."/>
            <person name="Mgbeahuruike A.C."/>
            <person name="Kovalchuk A."/>
            <person name="Asiegbu F.O."/>
            <person name="Lackner G."/>
            <person name="Hoffmeister D."/>
            <person name="Rencoret J."/>
            <person name="Gutierrez A."/>
            <person name="Sun H."/>
            <person name="Lindquist E."/>
            <person name="Barry K."/>
            <person name="Riley R."/>
            <person name="Grigoriev I.V."/>
            <person name="Henrissat B."/>
            <person name="Kues U."/>
            <person name="Berka R.M."/>
            <person name="Martinez A.T."/>
            <person name="Covert S.F."/>
            <person name="Blanchette R.A."/>
            <person name="Cullen D."/>
        </authorList>
    </citation>
    <scope>NUCLEOTIDE SEQUENCE [LARGE SCALE GENOMIC DNA]</scope>
    <source>
        <strain evidence="11 12">11061_1 CR5-6</strain>
    </source>
</reference>
<dbReference type="InterPro" id="IPR026028">
    <property type="entry name" value="V-type_ATPase_116kDa_su_euka"/>
</dbReference>
<protein>
    <recommendedName>
        <fullName evidence="9">V-type proton ATPase subunit a</fullName>
    </recommendedName>
</protein>
<keyword evidence="6 9" id="KW-1133">Transmembrane helix</keyword>
<keyword evidence="10" id="KW-0175">Coiled coil</keyword>
<proteinExistence type="inferred from homology"/>
<evidence type="ECO:0000256" key="3">
    <source>
        <dbReference type="ARBA" id="ARBA00022448"/>
    </source>
</evidence>
<evidence type="ECO:0000256" key="6">
    <source>
        <dbReference type="ARBA" id="ARBA00022989"/>
    </source>
</evidence>
<dbReference type="AlphaFoldDB" id="A0A0C3SE72"/>
<name>A0A0C3SE72_PHLG1</name>
<dbReference type="Proteomes" id="UP000053257">
    <property type="component" value="Unassembled WGS sequence"/>
</dbReference>
<dbReference type="OrthoDB" id="10264220at2759"/>
<evidence type="ECO:0000256" key="9">
    <source>
        <dbReference type="RuleBase" id="RU361189"/>
    </source>
</evidence>